<proteinExistence type="predicted"/>
<feature type="region of interest" description="Disordered" evidence="1">
    <location>
        <begin position="123"/>
        <end position="147"/>
    </location>
</feature>
<evidence type="ECO:0000256" key="1">
    <source>
        <dbReference type="SAM" id="MobiDB-lite"/>
    </source>
</evidence>
<gene>
    <name evidence="5" type="ORF">SLEP1_g50389</name>
</gene>
<feature type="compositionally biased region" description="Polar residues" evidence="1">
    <location>
        <begin position="652"/>
        <end position="663"/>
    </location>
</feature>
<feature type="region of interest" description="Disordered" evidence="1">
    <location>
        <begin position="502"/>
        <end position="571"/>
    </location>
</feature>
<keyword evidence="6" id="KW-1185">Reference proteome</keyword>
<feature type="compositionally biased region" description="Basic and acidic residues" evidence="1">
    <location>
        <begin position="525"/>
        <end position="544"/>
    </location>
</feature>
<feature type="region of interest" description="Disordered" evidence="1">
    <location>
        <begin position="621"/>
        <end position="663"/>
    </location>
</feature>
<comment type="caution">
    <text evidence="5">The sequence shown here is derived from an EMBL/GenBank/DDBJ whole genome shotgun (WGS) entry which is preliminary data.</text>
</comment>
<dbReference type="AlphaFoldDB" id="A0AAV5M0R7"/>
<evidence type="ECO:0000259" key="2">
    <source>
        <dbReference type="Pfam" id="PF12552"/>
    </source>
</evidence>
<evidence type="ECO:0000313" key="5">
    <source>
        <dbReference type="EMBL" id="GKV43048.1"/>
    </source>
</evidence>
<feature type="compositionally biased region" description="Polar residues" evidence="1">
    <location>
        <begin position="786"/>
        <end position="795"/>
    </location>
</feature>
<feature type="compositionally biased region" description="Polar residues" evidence="1">
    <location>
        <begin position="135"/>
        <end position="146"/>
    </location>
</feature>
<dbReference type="EMBL" id="BPVZ01000164">
    <property type="protein sequence ID" value="GKV43048.1"/>
    <property type="molecule type" value="Genomic_DNA"/>
</dbReference>
<dbReference type="InterPro" id="IPR025486">
    <property type="entry name" value="DUF4378"/>
</dbReference>
<feature type="region of interest" description="Disordered" evidence="1">
    <location>
        <begin position="190"/>
        <end position="211"/>
    </location>
</feature>
<dbReference type="Proteomes" id="UP001054252">
    <property type="component" value="Unassembled WGS sequence"/>
</dbReference>
<feature type="compositionally biased region" description="Basic and acidic residues" evidence="1">
    <location>
        <begin position="553"/>
        <end position="562"/>
    </location>
</feature>
<evidence type="ECO:0008006" key="7">
    <source>
        <dbReference type="Google" id="ProtNLM"/>
    </source>
</evidence>
<evidence type="ECO:0000259" key="3">
    <source>
        <dbReference type="Pfam" id="PF14309"/>
    </source>
</evidence>
<dbReference type="Pfam" id="PF14309">
    <property type="entry name" value="DUF4378"/>
    <property type="match status" value="1"/>
</dbReference>
<accession>A0AAV5M0R7</accession>
<feature type="domain" description="DUF3741" evidence="2">
    <location>
        <begin position="221"/>
        <end position="264"/>
    </location>
</feature>
<feature type="region of interest" description="Disordered" evidence="1">
    <location>
        <begin position="779"/>
        <end position="799"/>
    </location>
</feature>
<evidence type="ECO:0000313" key="6">
    <source>
        <dbReference type="Proteomes" id="UP001054252"/>
    </source>
</evidence>
<evidence type="ECO:0000259" key="4">
    <source>
        <dbReference type="Pfam" id="PF14383"/>
    </source>
</evidence>
<dbReference type="Pfam" id="PF14383">
    <property type="entry name" value="VARLMGL"/>
    <property type="match status" value="1"/>
</dbReference>
<reference evidence="5 6" key="1">
    <citation type="journal article" date="2021" name="Commun. Biol.">
        <title>The genome of Shorea leprosula (Dipterocarpaceae) highlights the ecological relevance of drought in aseasonal tropical rainforests.</title>
        <authorList>
            <person name="Ng K.K.S."/>
            <person name="Kobayashi M.J."/>
            <person name="Fawcett J.A."/>
            <person name="Hatakeyama M."/>
            <person name="Paape T."/>
            <person name="Ng C.H."/>
            <person name="Ang C.C."/>
            <person name="Tnah L.H."/>
            <person name="Lee C.T."/>
            <person name="Nishiyama T."/>
            <person name="Sese J."/>
            <person name="O'Brien M.J."/>
            <person name="Copetti D."/>
            <person name="Mohd Noor M.I."/>
            <person name="Ong R.C."/>
            <person name="Putra M."/>
            <person name="Sireger I.Z."/>
            <person name="Indrioko S."/>
            <person name="Kosugi Y."/>
            <person name="Izuno A."/>
            <person name="Isagi Y."/>
            <person name="Lee S.L."/>
            <person name="Shimizu K.K."/>
        </authorList>
    </citation>
    <scope>NUCLEOTIDE SEQUENCE [LARGE SCALE GENOMIC DNA]</scope>
    <source>
        <strain evidence="5">214</strain>
    </source>
</reference>
<feature type="domain" description="DUF3741" evidence="4">
    <location>
        <begin position="99"/>
        <end position="124"/>
    </location>
</feature>
<dbReference type="InterPro" id="IPR032795">
    <property type="entry name" value="DUF3741-assoc"/>
</dbReference>
<feature type="domain" description="DUF4378" evidence="3">
    <location>
        <begin position="806"/>
        <end position="977"/>
    </location>
</feature>
<dbReference type="InterPro" id="IPR022212">
    <property type="entry name" value="DUF3741"/>
</dbReference>
<dbReference type="PANTHER" id="PTHR46634:SF3">
    <property type="entry name" value="M REDUCTASE II SUBUNIT GAMMA, PUTATIVE (DUF3741)-RELATED"/>
    <property type="match status" value="1"/>
</dbReference>
<dbReference type="PANTHER" id="PTHR46634">
    <property type="entry name" value="M REDUCTASE II SUBUNIT GAMMA, PUTATIVE (DUF3741)-RELATED"/>
    <property type="match status" value="1"/>
</dbReference>
<name>A0AAV5M0R7_9ROSI</name>
<dbReference type="Pfam" id="PF12552">
    <property type="entry name" value="DUF3741"/>
    <property type="match status" value="1"/>
</dbReference>
<sequence length="990" mass="109854">MNKIQGRKAQNFENFPGCLGRMVNLFDLSTGVPGNRLLSDKPHYDGSSLSGSHSDMVRMLNPSFHDPIEDKVIVSELRRTSCNQKTNGTPMKTLIAQEMSKEVESNPPNVVAKLMGLETLPRQQPKLAAQRSHSKGSSRCSMSQSEMPVESWEQDKGFLDKQIECDVHHCQELNKYKDVSEILQWSQKTNYSRDNSPRDNLPQKGRCYDGSNERKTTLIHQKFMEAKHLVTDEKCRHSKEFQDALEVLSTNKELFLKFLQEPNSMFSQHLSNLLSLPPPPETKRITVLRPSKMVENDKLAGTRKKGNKHTKKPAQVGQVTGWERNNPGYPFCFANKEVNGYPAQPTRIVVLKPSPGKRQDIKTVISPNPSSPSILHGEDFHKPEDADAQESREVALEIKRQMCENLIGHRRDETLLSSVFSNDDIGDDSSFNKAENEYAAGNLSDSEVMSPTSRHSWDYINRLGSPYSSSSFGCVSCSPDSSVCREAKKRLSERWAMMALNGRSEEQKHVGRSSSTLGEMLALSDTKKEPARSDEEESNKEQEPRGSTSSAVNKEESMKDSPKNLLRSKSVPMSSTAFGMVLNVGVSDLEPSKMQGSKEAMKAKGTKSSLKLKVSSLFFSKNKKLSKEKPNGSQSVDDSPSATPGTPGSPVINLQKSNGDVPQCVNESSIEECLSPGLSRSAKKTPDLTSMAKKEGIVSREAGLSVAKPLMPWHVSENQDQPSPISVLDPPFEEDEATILGSSLKVKLGHQGVEVLPKSNLIGKSPPIESIARTLSWDGSCAETPTHPSKPSSGSPCRKEEEQDWLSFVQSLLSAAGLDPEAQCDLFIARWHLPESPLNPSLREKCVNLNEESVHEAKRTQWRSNQKLAFDCVNSALVEITCHGLDSSIKTTSFDRRQPSKGAPSTLVDHVWAQMKDWFASDEKCTPGDDGDSYSLVVERMVRNEVVVKGWVDQMKLEMDNLGNEIERKLLEELVEESLVDLTARVLQGT</sequence>
<feature type="compositionally biased region" description="Low complexity" evidence="1">
    <location>
        <begin position="639"/>
        <end position="650"/>
    </location>
</feature>
<protein>
    <recommendedName>
        <fullName evidence="7">DUF4378 domain-containing protein</fullName>
    </recommendedName>
</protein>
<organism evidence="5 6">
    <name type="scientific">Rubroshorea leprosula</name>
    <dbReference type="NCBI Taxonomy" id="152421"/>
    <lineage>
        <taxon>Eukaryota</taxon>
        <taxon>Viridiplantae</taxon>
        <taxon>Streptophyta</taxon>
        <taxon>Embryophyta</taxon>
        <taxon>Tracheophyta</taxon>
        <taxon>Spermatophyta</taxon>
        <taxon>Magnoliopsida</taxon>
        <taxon>eudicotyledons</taxon>
        <taxon>Gunneridae</taxon>
        <taxon>Pentapetalae</taxon>
        <taxon>rosids</taxon>
        <taxon>malvids</taxon>
        <taxon>Malvales</taxon>
        <taxon>Dipterocarpaceae</taxon>
        <taxon>Rubroshorea</taxon>
    </lineage>
</organism>